<protein>
    <submittedName>
        <fullName evidence="1">Uncharacterized protein</fullName>
    </submittedName>
</protein>
<organism evidence="1 2">
    <name type="scientific">Oopsacas minuta</name>
    <dbReference type="NCBI Taxonomy" id="111878"/>
    <lineage>
        <taxon>Eukaryota</taxon>
        <taxon>Metazoa</taxon>
        <taxon>Porifera</taxon>
        <taxon>Hexactinellida</taxon>
        <taxon>Hexasterophora</taxon>
        <taxon>Lyssacinosida</taxon>
        <taxon>Leucopsacidae</taxon>
        <taxon>Oopsacas</taxon>
    </lineage>
</organism>
<comment type="caution">
    <text evidence="1">The sequence shown here is derived from an EMBL/GenBank/DDBJ whole genome shotgun (WGS) entry which is preliminary data.</text>
</comment>
<sequence>MNSNEQSYTNLSHPYKWVEMKKQFQQNTEFKIRDIPMERISQIIRLFVPNNSESIAEAYNQFVSVLTTRSEFLDASVIFNGKVHATRNICIKFRKRVKHTKSQSHGKWMNITNQIARYIGEAFEIPVNKVEKEIKLSAAQADRNLFYIQTSDTLVFAALARVGFSFQPVWNKSHYEEEYTAALKSVADKHDLRKIKNDRIATIQRSEGIMTIKRTGSVKSEGLESPIEISSMKTTSISTSALTDEFSDEDTDRSEVVEFTEETHKLLTKHGRGATFQNPMCESNNAFFSLFGLLGFAVDSHVEKSKLALNAKLSFDEKNEIKIEFQTKLEGMKNKRRESSC</sequence>
<gene>
    <name evidence="1" type="ORF">LOD99_13067</name>
</gene>
<name>A0AAV7JAR9_9METZ</name>
<dbReference type="AlphaFoldDB" id="A0AAV7JAR9"/>
<dbReference type="Proteomes" id="UP001165289">
    <property type="component" value="Unassembled WGS sequence"/>
</dbReference>
<keyword evidence="2" id="KW-1185">Reference proteome</keyword>
<accession>A0AAV7JAR9</accession>
<dbReference type="EMBL" id="JAKMXF010000365">
    <property type="protein sequence ID" value="KAI6645805.1"/>
    <property type="molecule type" value="Genomic_DNA"/>
</dbReference>
<proteinExistence type="predicted"/>
<evidence type="ECO:0000313" key="2">
    <source>
        <dbReference type="Proteomes" id="UP001165289"/>
    </source>
</evidence>
<reference evidence="1 2" key="1">
    <citation type="journal article" date="2023" name="BMC Biol.">
        <title>The compact genome of the sponge Oopsacas minuta (Hexactinellida) is lacking key metazoan core genes.</title>
        <authorList>
            <person name="Santini S."/>
            <person name="Schenkelaars Q."/>
            <person name="Jourda C."/>
            <person name="Duchesne M."/>
            <person name="Belahbib H."/>
            <person name="Rocher C."/>
            <person name="Selva M."/>
            <person name="Riesgo A."/>
            <person name="Vervoort M."/>
            <person name="Leys S.P."/>
            <person name="Kodjabachian L."/>
            <person name="Le Bivic A."/>
            <person name="Borchiellini C."/>
            <person name="Claverie J.M."/>
            <person name="Renard E."/>
        </authorList>
    </citation>
    <scope>NUCLEOTIDE SEQUENCE [LARGE SCALE GENOMIC DNA]</scope>
    <source>
        <strain evidence="1">SPO-2</strain>
    </source>
</reference>
<evidence type="ECO:0000313" key="1">
    <source>
        <dbReference type="EMBL" id="KAI6645805.1"/>
    </source>
</evidence>